<dbReference type="OrthoDB" id="2752889at2759"/>
<keyword evidence="2" id="KW-0472">Membrane</keyword>
<evidence type="ECO:0000313" key="4">
    <source>
        <dbReference type="Proteomes" id="UP000467700"/>
    </source>
</evidence>
<dbReference type="EMBL" id="CACVBS010000033">
    <property type="protein sequence ID" value="CAA7261560.1"/>
    <property type="molecule type" value="Genomic_DNA"/>
</dbReference>
<accession>A0A8S0VU42</accession>
<dbReference type="AlphaFoldDB" id="A0A8S0VU42"/>
<feature type="transmembrane region" description="Helical" evidence="2">
    <location>
        <begin position="264"/>
        <end position="292"/>
    </location>
</feature>
<proteinExistence type="predicted"/>
<feature type="transmembrane region" description="Helical" evidence="2">
    <location>
        <begin position="209"/>
        <end position="230"/>
    </location>
</feature>
<feature type="region of interest" description="Disordered" evidence="1">
    <location>
        <begin position="1"/>
        <end position="41"/>
    </location>
</feature>
<reference evidence="3 4" key="1">
    <citation type="submission" date="2020-01" db="EMBL/GenBank/DDBJ databases">
        <authorList>
            <person name="Gupta K D."/>
        </authorList>
    </citation>
    <scope>NUCLEOTIDE SEQUENCE [LARGE SCALE GENOMIC DNA]</scope>
</reference>
<sequence>MSATHSSDLAVKPIQRVDSGETDESPFGSNLVTPEDEDPYSSLGIHERLDAANAALGYFASKDVRPEINPPSIVVQASETEEHAIQPSPNTPQARHLFVEEQIHVVEIPAAEKQDGSDAVFPTSDSEESMLSSASESIRARSRRGSIYTLPNDHIFVAAPPNTPVPSAETQEDTHGGIDEPGTSGLATFSTVNMERLVRNLDMHSLSSLALKVIFFVPWCIAVGGSLVLAPDHVDCIAFGLGYLEPPPTPIHRFSHWANYGLQYVSIFLALVAMIVYSFPSSGLVLCGGLLAQFSWEWHAFLADRTKSLGSDDRQTVHLLATTIWLKGDTPQITKRGEDYYCLA</sequence>
<dbReference type="Proteomes" id="UP000467700">
    <property type="component" value="Unassembled WGS sequence"/>
</dbReference>
<organism evidence="3 4">
    <name type="scientific">Cyclocybe aegerita</name>
    <name type="common">Black poplar mushroom</name>
    <name type="synonym">Agrocybe aegerita</name>
    <dbReference type="NCBI Taxonomy" id="1973307"/>
    <lineage>
        <taxon>Eukaryota</taxon>
        <taxon>Fungi</taxon>
        <taxon>Dikarya</taxon>
        <taxon>Basidiomycota</taxon>
        <taxon>Agaricomycotina</taxon>
        <taxon>Agaricomycetes</taxon>
        <taxon>Agaricomycetidae</taxon>
        <taxon>Agaricales</taxon>
        <taxon>Agaricineae</taxon>
        <taxon>Bolbitiaceae</taxon>
        <taxon>Cyclocybe</taxon>
    </lineage>
</organism>
<evidence type="ECO:0000256" key="2">
    <source>
        <dbReference type="SAM" id="Phobius"/>
    </source>
</evidence>
<protein>
    <submittedName>
        <fullName evidence="3">Uncharacterized protein</fullName>
    </submittedName>
</protein>
<name>A0A8S0VU42_CYCAE</name>
<gene>
    <name evidence="3" type="ORF">AAE3_LOCUS3605</name>
</gene>
<keyword evidence="2" id="KW-0812">Transmembrane</keyword>
<evidence type="ECO:0000256" key="1">
    <source>
        <dbReference type="SAM" id="MobiDB-lite"/>
    </source>
</evidence>
<keyword evidence="4" id="KW-1185">Reference proteome</keyword>
<comment type="caution">
    <text evidence="3">The sequence shown here is derived from an EMBL/GenBank/DDBJ whole genome shotgun (WGS) entry which is preliminary data.</text>
</comment>
<feature type="region of interest" description="Disordered" evidence="1">
    <location>
        <begin position="114"/>
        <end position="136"/>
    </location>
</feature>
<keyword evidence="2" id="KW-1133">Transmembrane helix</keyword>
<evidence type="ECO:0000313" key="3">
    <source>
        <dbReference type="EMBL" id="CAA7261560.1"/>
    </source>
</evidence>
<feature type="region of interest" description="Disordered" evidence="1">
    <location>
        <begin position="165"/>
        <end position="184"/>
    </location>
</feature>